<name>A0ABV5V181_9MICO</name>
<evidence type="ECO:0000256" key="4">
    <source>
        <dbReference type="ARBA" id="ARBA00022984"/>
    </source>
</evidence>
<dbReference type="Proteomes" id="UP001589613">
    <property type="component" value="Unassembled WGS sequence"/>
</dbReference>
<evidence type="ECO:0000256" key="1">
    <source>
        <dbReference type="ARBA" id="ARBA00009943"/>
    </source>
</evidence>
<dbReference type="PROSITE" id="PS51191">
    <property type="entry name" value="FEMABX"/>
    <property type="match status" value="1"/>
</dbReference>
<evidence type="ECO:0000256" key="6">
    <source>
        <dbReference type="ARBA" id="ARBA00023316"/>
    </source>
</evidence>
<evidence type="ECO:0000313" key="7">
    <source>
        <dbReference type="EMBL" id="MFB9731505.1"/>
    </source>
</evidence>
<dbReference type="PANTHER" id="PTHR36174">
    <property type="entry name" value="LIPID II:GLYCINE GLYCYLTRANSFERASE"/>
    <property type="match status" value="1"/>
</dbReference>
<reference evidence="7 8" key="1">
    <citation type="submission" date="2024-09" db="EMBL/GenBank/DDBJ databases">
        <authorList>
            <person name="Sun Q."/>
            <person name="Mori K."/>
        </authorList>
    </citation>
    <scope>NUCLEOTIDE SEQUENCE [LARGE SCALE GENOMIC DNA]</scope>
    <source>
        <strain evidence="7 8">JCM 12763</strain>
    </source>
</reference>
<evidence type="ECO:0000256" key="3">
    <source>
        <dbReference type="ARBA" id="ARBA00022960"/>
    </source>
</evidence>
<dbReference type="EMBL" id="JBHMAX010000012">
    <property type="protein sequence ID" value="MFB9731505.1"/>
    <property type="molecule type" value="Genomic_DNA"/>
</dbReference>
<dbReference type="RefSeq" id="WP_181409419.1">
    <property type="nucleotide sequence ID" value="NZ_JBHMAX010000012.1"/>
</dbReference>
<evidence type="ECO:0000313" key="8">
    <source>
        <dbReference type="Proteomes" id="UP001589613"/>
    </source>
</evidence>
<keyword evidence="2" id="KW-0808">Transferase</keyword>
<keyword evidence="3" id="KW-0133">Cell shape</keyword>
<dbReference type="SUPFAM" id="SSF55729">
    <property type="entry name" value="Acyl-CoA N-acyltransferases (Nat)"/>
    <property type="match status" value="2"/>
</dbReference>
<keyword evidence="4" id="KW-0573">Peptidoglycan synthesis</keyword>
<dbReference type="PANTHER" id="PTHR36174:SF1">
    <property type="entry name" value="LIPID II:GLYCINE GLYCYLTRANSFERASE"/>
    <property type="match status" value="1"/>
</dbReference>
<dbReference type="InterPro" id="IPR050644">
    <property type="entry name" value="PG_Glycine_Bridge_Synth"/>
</dbReference>
<keyword evidence="8" id="KW-1185">Reference proteome</keyword>
<sequence>MPVLDLTDPAAVDRYSAFVRAHPHRAVTQDLRWGAVKSEWGQEAVYVEEDGRILAAMTLLVRRLPGGFSVLYAPRGPLVDWNDKDLVLRVLAEAQPLVRKHRAVLTRFDPEVRFDEDLDRWLRSQPGWVVKNVGAGKDDVIQPRYTMVVRLQDESGRQLSEDELMAKYNSTARRMVRNARKKGVVVDQGGSDEDLRVFHEIYTYMGRRNEITTRELGYFHRIRDAFPDRTTVARARHEGDDLAAAVTVDYYGKLYYLYAGSNDTRRELRPNHLMNHELMMWGIGRGAESYDLGGVFELDESDGLYFFKRSLAKGDGVTELIGEIDVVHNKALHAALTRAYPLVQRARRAVSAGVSRARKRVAQRGEPGRA</sequence>
<organism evidence="7 8">
    <name type="scientific">Ornithinimicrobium kibberense</name>
    <dbReference type="NCBI Taxonomy" id="282060"/>
    <lineage>
        <taxon>Bacteria</taxon>
        <taxon>Bacillati</taxon>
        <taxon>Actinomycetota</taxon>
        <taxon>Actinomycetes</taxon>
        <taxon>Micrococcales</taxon>
        <taxon>Ornithinimicrobiaceae</taxon>
        <taxon>Ornithinimicrobium</taxon>
    </lineage>
</organism>
<keyword evidence="5" id="KW-0012">Acyltransferase</keyword>
<comment type="caution">
    <text evidence="7">The sequence shown here is derived from an EMBL/GenBank/DDBJ whole genome shotgun (WGS) entry which is preliminary data.</text>
</comment>
<dbReference type="InterPro" id="IPR003447">
    <property type="entry name" value="FEMABX"/>
</dbReference>
<proteinExistence type="inferred from homology"/>
<comment type="similarity">
    <text evidence="1">Belongs to the FemABX family.</text>
</comment>
<dbReference type="Gene3D" id="3.40.630.30">
    <property type="match status" value="2"/>
</dbReference>
<evidence type="ECO:0000256" key="2">
    <source>
        <dbReference type="ARBA" id="ARBA00022679"/>
    </source>
</evidence>
<gene>
    <name evidence="7" type="ORF">ACFFN0_05570</name>
</gene>
<keyword evidence="6" id="KW-0961">Cell wall biogenesis/degradation</keyword>
<dbReference type="InterPro" id="IPR016181">
    <property type="entry name" value="Acyl_CoA_acyltransferase"/>
</dbReference>
<evidence type="ECO:0000256" key="5">
    <source>
        <dbReference type="ARBA" id="ARBA00023315"/>
    </source>
</evidence>
<dbReference type="Pfam" id="PF02388">
    <property type="entry name" value="FemAB"/>
    <property type="match status" value="2"/>
</dbReference>
<accession>A0ABV5V181</accession>
<protein>
    <submittedName>
        <fullName evidence="7">Lipid II:glycine glycyltransferase FemX</fullName>
    </submittedName>
</protein>